<keyword evidence="1 3" id="KW-0677">Repeat</keyword>
<dbReference type="PROSITE" id="PS50222">
    <property type="entry name" value="EF_HAND_2"/>
    <property type="match status" value="5"/>
</dbReference>
<dbReference type="InterPro" id="IPR011992">
    <property type="entry name" value="EF-hand-dom_pair"/>
</dbReference>
<proteinExistence type="inferred from homology"/>
<dbReference type="CDD" id="cd00051">
    <property type="entry name" value="EFh"/>
    <property type="match status" value="1"/>
</dbReference>
<feature type="domain" description="EF-hand" evidence="4">
    <location>
        <begin position="566"/>
        <end position="591"/>
    </location>
</feature>
<keyword evidence="6" id="KW-1185">Reference proteome</keyword>
<reference evidence="5" key="1">
    <citation type="journal article" date="2022" name="Int. J. Mol. Sci.">
        <title>Draft Genome of Tanacetum Coccineum: Genomic Comparison of Closely Related Tanacetum-Family Plants.</title>
        <authorList>
            <person name="Yamashiro T."/>
            <person name="Shiraishi A."/>
            <person name="Nakayama K."/>
            <person name="Satake H."/>
        </authorList>
    </citation>
    <scope>NUCLEOTIDE SEQUENCE</scope>
</reference>
<feature type="domain" description="EF-hand" evidence="4">
    <location>
        <begin position="521"/>
        <end position="556"/>
    </location>
</feature>
<keyword evidence="3" id="KW-0479">Metal-binding</keyword>
<organism evidence="5 6">
    <name type="scientific">Tanacetum coccineum</name>
    <dbReference type="NCBI Taxonomy" id="301880"/>
    <lineage>
        <taxon>Eukaryota</taxon>
        <taxon>Viridiplantae</taxon>
        <taxon>Streptophyta</taxon>
        <taxon>Embryophyta</taxon>
        <taxon>Tracheophyta</taxon>
        <taxon>Spermatophyta</taxon>
        <taxon>Magnoliopsida</taxon>
        <taxon>eudicotyledons</taxon>
        <taxon>Gunneridae</taxon>
        <taxon>Pentapetalae</taxon>
        <taxon>asterids</taxon>
        <taxon>campanulids</taxon>
        <taxon>Asterales</taxon>
        <taxon>Asteraceae</taxon>
        <taxon>Asteroideae</taxon>
        <taxon>Anthemideae</taxon>
        <taxon>Anthemidinae</taxon>
        <taxon>Tanacetum</taxon>
    </lineage>
</organism>
<dbReference type="PANTHER" id="PTHR23056">
    <property type="entry name" value="CALCINEURIN B"/>
    <property type="match status" value="1"/>
</dbReference>
<feature type="domain" description="EF-hand" evidence="4">
    <location>
        <begin position="271"/>
        <end position="306"/>
    </location>
</feature>
<comment type="subcellular location">
    <subcellularLocation>
        <location evidence="3">Membrane</location>
    </subcellularLocation>
</comment>
<feature type="domain" description="EF-hand" evidence="4">
    <location>
        <begin position="352"/>
        <end position="387"/>
    </location>
</feature>
<dbReference type="SMART" id="SM00054">
    <property type="entry name" value="EFh"/>
    <property type="match status" value="5"/>
</dbReference>
<evidence type="ECO:0000256" key="2">
    <source>
        <dbReference type="ARBA" id="ARBA00023774"/>
    </source>
</evidence>
<keyword evidence="3" id="KW-0472">Membrane</keyword>
<comment type="caution">
    <text evidence="5">The sequence shown here is derived from an EMBL/GenBank/DDBJ whole genome shotgun (WGS) entry which is preliminary data.</text>
</comment>
<gene>
    <name evidence="5" type="ORF">Tco_0726090</name>
</gene>
<keyword evidence="3" id="KW-0106">Calcium</keyword>
<dbReference type="Proteomes" id="UP001151760">
    <property type="component" value="Unassembled WGS sequence"/>
</dbReference>
<feature type="domain" description="EF-hand" evidence="4">
    <location>
        <begin position="308"/>
        <end position="343"/>
    </location>
</feature>
<comment type="function">
    <text evidence="3">Acts as a calcium sensor. CBL proteins interact with CIPK serine-threonine protein kinases. Binding of a CBL protein to the regulatory NAF domain of a CIPK protein lead to the activation of the kinase in a calcium-dependent manner.</text>
</comment>
<evidence type="ECO:0000256" key="3">
    <source>
        <dbReference type="RuleBase" id="RU369080"/>
    </source>
</evidence>
<name>A0ABQ4YEJ6_9ASTR</name>
<dbReference type="SUPFAM" id="SSF47473">
    <property type="entry name" value="EF-hand"/>
    <property type="match status" value="2"/>
</dbReference>
<accession>A0ABQ4YEJ6</accession>
<reference evidence="5" key="2">
    <citation type="submission" date="2022-01" db="EMBL/GenBank/DDBJ databases">
        <authorList>
            <person name="Yamashiro T."/>
            <person name="Shiraishi A."/>
            <person name="Satake H."/>
            <person name="Nakayama K."/>
        </authorList>
    </citation>
    <scope>NUCLEOTIDE SEQUENCE</scope>
</reference>
<comment type="similarity">
    <text evidence="2 3">Belongs to the calcineurin regulatory subunit family.</text>
</comment>
<evidence type="ECO:0000256" key="1">
    <source>
        <dbReference type="ARBA" id="ARBA00022737"/>
    </source>
</evidence>
<dbReference type="Gene3D" id="1.10.238.10">
    <property type="entry name" value="EF-hand"/>
    <property type="match status" value="2"/>
</dbReference>
<dbReference type="InterPro" id="IPR002048">
    <property type="entry name" value="EF_hand_dom"/>
</dbReference>
<protein>
    <recommendedName>
        <fullName evidence="3">Calcineurin B-like protein</fullName>
    </recommendedName>
</protein>
<evidence type="ECO:0000259" key="4">
    <source>
        <dbReference type="PROSITE" id="PS50222"/>
    </source>
</evidence>
<evidence type="ECO:0000313" key="5">
    <source>
        <dbReference type="EMBL" id="GJS76209.1"/>
    </source>
</evidence>
<dbReference type="PRINTS" id="PR00450">
    <property type="entry name" value="RECOVERIN"/>
</dbReference>
<dbReference type="PANTHER" id="PTHR23056:SF110">
    <property type="entry name" value="CALMODULIN"/>
    <property type="match status" value="1"/>
</dbReference>
<comment type="subunit">
    <text evidence="3">Homodimer. Interacts with CIPK.</text>
</comment>
<evidence type="ECO:0000313" key="6">
    <source>
        <dbReference type="Proteomes" id="UP001151760"/>
    </source>
</evidence>
<dbReference type="InterPro" id="IPR045198">
    <property type="entry name" value="CNBL1-10"/>
</dbReference>
<dbReference type="EMBL" id="BQNB010010359">
    <property type="protein sequence ID" value="GJS76209.1"/>
    <property type="molecule type" value="Genomic_DNA"/>
</dbReference>
<dbReference type="Pfam" id="PF13499">
    <property type="entry name" value="EF-hand_7"/>
    <property type="match status" value="1"/>
</dbReference>
<sequence>MLENGMWLIRNVPLMIKKWTPDANIIKENGCNIPVWVKFHDIPITIFTEDRLSAIATKLGNPLMLDSDTAAMCTHSWGRASYARAMVELRADVELKDTIVVVVPKFIDECPKKIVSNVLQNLKKPAHAIRGILIGSKPKSNFIYRPVRYTKKTYKAPAKPKDDCGGMNPSSTQEAEQVEDQEGYIYLWCDISLCRSYNLSDLMGCICSTGVKHTPGPGYEDPTLLAKETPFTVSEVEALYELFKKLSSSIIDDGLIHKEEFQLALFRNRNRRNLFADRIFDLFDVKRNGVIECGEFVRSLGVFHPNAPTEDKIQFAFRLYDLRRTGFIEREELKEMVIALLHESELVLSEDVIEMIVDKTFSDADMKGDGKIDEDEWKQFVAKNPSLIKNMTLPYLKDITLAFPSFVLTSEVEDLDKGKGDILDGSTAGCHRGSYRLKIKRAIFLRDIYNLSEFMGCICSTGVKHTPGYEGPTLLAKETPFTVSEVEALYELFRKLSSSIIKDGLIHKEEFHLALFRSINRRNLFVDRIFDVFDVKRNGVVEFGEFVRSLRIFHPNAPVDDKIECELYDLRRTGFIEREELKEMVIALLHESDLVLSEDDIE</sequence>